<organism evidence="1 2">
    <name type="scientific">Archangium gephyra</name>
    <dbReference type="NCBI Taxonomy" id="48"/>
    <lineage>
        <taxon>Bacteria</taxon>
        <taxon>Pseudomonadati</taxon>
        <taxon>Myxococcota</taxon>
        <taxon>Myxococcia</taxon>
        <taxon>Myxococcales</taxon>
        <taxon>Cystobacterineae</taxon>
        <taxon>Archangiaceae</taxon>
        <taxon>Archangium</taxon>
    </lineage>
</organism>
<accession>A0A2W5W306</accession>
<dbReference type="Proteomes" id="UP000249061">
    <property type="component" value="Unassembled WGS sequence"/>
</dbReference>
<sequence>MGAVSAIPESISKSLAQSARRETANFNMDELRRSSALEQANAAFVEQAGATQAGLARMRGSAVQAQQRVAWATAGIDTSTGTPAAVGEASRLWSELDAVTLQNNARRAAMGHRELSRRYDVENERIAARWRPTNNLLGAPAELEFESDLALSGLGAALSAGLGAK</sequence>
<proteinExistence type="predicted"/>
<name>A0A2W5W306_9BACT</name>
<evidence type="ECO:0000313" key="2">
    <source>
        <dbReference type="Proteomes" id="UP000249061"/>
    </source>
</evidence>
<dbReference type="EMBL" id="QFQP01000002">
    <property type="protein sequence ID" value="PZR17531.1"/>
    <property type="molecule type" value="Genomic_DNA"/>
</dbReference>
<gene>
    <name evidence="1" type="ORF">DI536_04250</name>
</gene>
<protein>
    <submittedName>
        <fullName evidence="1">Uncharacterized protein</fullName>
    </submittedName>
</protein>
<evidence type="ECO:0000313" key="1">
    <source>
        <dbReference type="EMBL" id="PZR17531.1"/>
    </source>
</evidence>
<comment type="caution">
    <text evidence="1">The sequence shown here is derived from an EMBL/GenBank/DDBJ whole genome shotgun (WGS) entry which is preliminary data.</text>
</comment>
<dbReference type="AlphaFoldDB" id="A0A2W5W306"/>
<reference evidence="1 2" key="1">
    <citation type="submission" date="2017-08" db="EMBL/GenBank/DDBJ databases">
        <title>Infants hospitalized years apart are colonized by the same room-sourced microbial strains.</title>
        <authorList>
            <person name="Brooks B."/>
            <person name="Olm M.R."/>
            <person name="Firek B.A."/>
            <person name="Baker R."/>
            <person name="Thomas B.C."/>
            <person name="Morowitz M.J."/>
            <person name="Banfield J.F."/>
        </authorList>
    </citation>
    <scope>NUCLEOTIDE SEQUENCE [LARGE SCALE GENOMIC DNA]</scope>
    <source>
        <strain evidence="1">S2_003_000_R2_14</strain>
    </source>
</reference>